<feature type="compositionally biased region" description="Acidic residues" evidence="1">
    <location>
        <begin position="510"/>
        <end position="520"/>
    </location>
</feature>
<feature type="compositionally biased region" description="Basic and acidic residues" evidence="1">
    <location>
        <begin position="536"/>
        <end position="552"/>
    </location>
</feature>
<feature type="compositionally biased region" description="Basic and acidic residues" evidence="1">
    <location>
        <begin position="560"/>
        <end position="597"/>
    </location>
</feature>
<feature type="compositionally biased region" description="Acidic residues" evidence="1">
    <location>
        <begin position="167"/>
        <end position="183"/>
    </location>
</feature>
<feature type="compositionally biased region" description="Polar residues" evidence="1">
    <location>
        <begin position="307"/>
        <end position="326"/>
    </location>
</feature>
<feature type="compositionally biased region" description="Basic and acidic residues" evidence="1">
    <location>
        <begin position="806"/>
        <end position="827"/>
    </location>
</feature>
<feature type="region of interest" description="Disordered" evidence="1">
    <location>
        <begin position="421"/>
        <end position="638"/>
    </location>
</feature>
<evidence type="ECO:0000256" key="1">
    <source>
        <dbReference type="SAM" id="MobiDB-lite"/>
    </source>
</evidence>
<feature type="region of interest" description="Disordered" evidence="1">
    <location>
        <begin position="747"/>
        <end position="837"/>
    </location>
</feature>
<feature type="region of interest" description="Disordered" evidence="1">
    <location>
        <begin position="143"/>
        <end position="200"/>
    </location>
</feature>
<keyword evidence="3" id="KW-1185">Reference proteome</keyword>
<feature type="compositionally biased region" description="Basic residues" evidence="1">
    <location>
        <begin position="782"/>
        <end position="791"/>
    </location>
</feature>
<feature type="compositionally biased region" description="Polar residues" evidence="1">
    <location>
        <begin position="525"/>
        <end position="535"/>
    </location>
</feature>
<name>A0ABD2N7P5_9CUCU</name>
<evidence type="ECO:0000313" key="2">
    <source>
        <dbReference type="EMBL" id="KAL3274815.1"/>
    </source>
</evidence>
<dbReference type="AlphaFoldDB" id="A0ABD2N7P5"/>
<gene>
    <name evidence="2" type="ORF">HHI36_019598</name>
</gene>
<protein>
    <submittedName>
        <fullName evidence="2">Uncharacterized protein</fullName>
    </submittedName>
</protein>
<feature type="region of interest" description="Disordered" evidence="1">
    <location>
        <begin position="369"/>
        <end position="392"/>
    </location>
</feature>
<feature type="compositionally biased region" description="Basic and acidic residues" evidence="1">
    <location>
        <begin position="157"/>
        <end position="166"/>
    </location>
</feature>
<dbReference type="EMBL" id="JABFTP020000083">
    <property type="protein sequence ID" value="KAL3274815.1"/>
    <property type="molecule type" value="Genomic_DNA"/>
</dbReference>
<feature type="region of interest" description="Disordered" evidence="1">
    <location>
        <begin position="307"/>
        <end position="337"/>
    </location>
</feature>
<organism evidence="2 3">
    <name type="scientific">Cryptolaemus montrouzieri</name>
    <dbReference type="NCBI Taxonomy" id="559131"/>
    <lineage>
        <taxon>Eukaryota</taxon>
        <taxon>Metazoa</taxon>
        <taxon>Ecdysozoa</taxon>
        <taxon>Arthropoda</taxon>
        <taxon>Hexapoda</taxon>
        <taxon>Insecta</taxon>
        <taxon>Pterygota</taxon>
        <taxon>Neoptera</taxon>
        <taxon>Endopterygota</taxon>
        <taxon>Coleoptera</taxon>
        <taxon>Polyphaga</taxon>
        <taxon>Cucujiformia</taxon>
        <taxon>Coccinelloidea</taxon>
        <taxon>Coccinellidae</taxon>
        <taxon>Scymninae</taxon>
        <taxon>Scymnini</taxon>
        <taxon>Cryptolaemus</taxon>
    </lineage>
</organism>
<proteinExistence type="predicted"/>
<comment type="caution">
    <text evidence="2">The sequence shown here is derived from an EMBL/GenBank/DDBJ whole genome shotgun (WGS) entry which is preliminary data.</text>
</comment>
<accession>A0ABD2N7P5</accession>
<sequence length="922" mass="105726">MASIFLAYIIHKLKEGRRLKNHDYVRLETAFDTFLCLLVLVKSQSYEYNTDEGDTESDIEGDSRPDYSKYYSVTPKDGGLTLAGFTQPEFGFGFGPYEAAFGASSQDKQKLIPTQAFVPVQVKPVEETNGGFPAFFSANLFAGNQPPQDYFEQSQSRQKEEKREQPSEEESEENEEQSEEDESKSEYNRPGPNYISHEIPAKIPHQVETVKIAENQRANTFNYVNHNPKEVKSQDYKDHYKPSLNYNFLNPSQLNPPTQQPLLYPQAPGYQRLTHTQTQPKLTPYEKYSFQPVDDYQNKYLENLNEASSFNPNYEPKTSSNYQPEQSKVVPRSADKKNCKKIRKQSGNENAPYLTCFVCENAETSSKVTECSYQSEPDNTDLHKGSSERYSVPARKPTGFRFRRYASEEESDPYEYVKNRSLRAEKEKQEGEDDYSYEGYEASQPEKSFSEIQSEEILKDPKKCTDVERDGMSCRVCKDPATGGNYESCSFSRAPKPEKYAYVSEKNYDSNDDPEYASEGDESKNVPTNAKANSSHIDEEPSKDKKLYQKEKNQRKKYYRNKEHKNSKGSEPEYPDYKHPRISEHERIHNENDKTKGEQYQPYSSYPKYEAESKQESKVLRNEKKSSDVKNESSDDVSPYKDIDEYQFKYFPEFSGEESRVKEEPLNYEASSRKEVEDVLADFQKRDRSQCKQTKKNGMTCFLCVDENKIKNEECMFISESRPKGTIAKYTKEDVITSPSEIKQKVTHKDKLTKKAFGTSKPKKETIEASASSEVETIVRAPSKRKHKKASKASELKASASAVDSQRIEEKDDDPKIETPSEFKTPDEGGAYSAETRPVYSKALGLATTGTLTDAEIIDIVNQDINEDNVDENDFDHTDPADFEPLISNKEARAAINTLRSFIERCDDIEDRVFSSLFELEK</sequence>
<dbReference type="Proteomes" id="UP001516400">
    <property type="component" value="Unassembled WGS sequence"/>
</dbReference>
<feature type="compositionally biased region" description="Polar residues" evidence="1">
    <location>
        <begin position="145"/>
        <end position="156"/>
    </location>
</feature>
<evidence type="ECO:0000313" key="3">
    <source>
        <dbReference type="Proteomes" id="UP001516400"/>
    </source>
</evidence>
<reference evidence="2 3" key="1">
    <citation type="journal article" date="2021" name="BMC Biol.">
        <title>Horizontally acquired antibacterial genes associated with adaptive radiation of ladybird beetles.</title>
        <authorList>
            <person name="Li H.S."/>
            <person name="Tang X.F."/>
            <person name="Huang Y.H."/>
            <person name="Xu Z.Y."/>
            <person name="Chen M.L."/>
            <person name="Du X.Y."/>
            <person name="Qiu B.Y."/>
            <person name="Chen P.T."/>
            <person name="Zhang W."/>
            <person name="Slipinski A."/>
            <person name="Escalona H.E."/>
            <person name="Waterhouse R.M."/>
            <person name="Zwick A."/>
            <person name="Pang H."/>
        </authorList>
    </citation>
    <scope>NUCLEOTIDE SEQUENCE [LARGE SCALE GENOMIC DNA]</scope>
    <source>
        <strain evidence="2">SYSU2018</strain>
    </source>
</reference>
<feature type="compositionally biased region" description="Basic and acidic residues" evidence="1">
    <location>
        <begin position="609"/>
        <end position="638"/>
    </location>
</feature>
<feature type="compositionally biased region" description="Basic and acidic residues" evidence="1">
    <location>
        <begin position="456"/>
        <end position="478"/>
    </location>
</feature>